<dbReference type="EMBL" id="AWFG01000074">
    <property type="protein sequence ID" value="KCZ54576.1"/>
    <property type="molecule type" value="Genomic_DNA"/>
</dbReference>
<evidence type="ECO:0000313" key="3">
    <source>
        <dbReference type="Proteomes" id="UP000027190"/>
    </source>
</evidence>
<dbReference type="PRINTS" id="PR01210">
    <property type="entry name" value="GGTRANSPTASE"/>
</dbReference>
<protein>
    <recommendedName>
        <fullName evidence="4">Gamma-glutamyltransferase</fullName>
    </recommendedName>
</protein>
<dbReference type="Gene3D" id="3.60.20.40">
    <property type="match status" value="1"/>
</dbReference>
<dbReference type="OrthoDB" id="9781342at2"/>
<dbReference type="InterPro" id="IPR029055">
    <property type="entry name" value="Ntn_hydrolases_N"/>
</dbReference>
<dbReference type="eggNOG" id="COG0405">
    <property type="taxonomic scope" value="Bacteria"/>
</dbReference>
<gene>
    <name evidence="2" type="ORF">HY30_09830</name>
</gene>
<keyword evidence="3" id="KW-1185">Reference proteome</keyword>
<organism evidence="2 3">
    <name type="scientific">Hyphomonas chukchiensis</name>
    <dbReference type="NCBI Taxonomy" id="1280947"/>
    <lineage>
        <taxon>Bacteria</taxon>
        <taxon>Pseudomonadati</taxon>
        <taxon>Pseudomonadota</taxon>
        <taxon>Alphaproteobacteria</taxon>
        <taxon>Hyphomonadales</taxon>
        <taxon>Hyphomonadaceae</taxon>
        <taxon>Hyphomonas</taxon>
    </lineage>
</organism>
<dbReference type="Gene3D" id="1.10.246.130">
    <property type="match status" value="1"/>
</dbReference>
<feature type="signal peptide" evidence="1">
    <location>
        <begin position="1"/>
        <end position="30"/>
    </location>
</feature>
<accession>A0A062U2N0</accession>
<dbReference type="PATRIC" id="fig|1280947.3.peg.3420"/>
<name>A0A062U2N0_9PROT</name>
<dbReference type="PANTHER" id="PTHR43881:SF1">
    <property type="entry name" value="GAMMA-GLUTAMYLTRANSPEPTIDASE (AFU_ORTHOLOGUE AFUA_4G13580)"/>
    <property type="match status" value="1"/>
</dbReference>
<reference evidence="2 3" key="1">
    <citation type="journal article" date="2014" name="Antonie Van Leeuwenhoek">
        <title>Hyphomonas beringensis sp. nov. and Hyphomonas chukchiensis sp. nov., isolated from surface seawater of the Bering Sea and Chukchi Sea.</title>
        <authorList>
            <person name="Li C."/>
            <person name="Lai Q."/>
            <person name="Li G."/>
            <person name="Dong C."/>
            <person name="Wang J."/>
            <person name="Liao Y."/>
            <person name="Shao Z."/>
        </authorList>
    </citation>
    <scope>NUCLEOTIDE SEQUENCE [LARGE SCALE GENOMIC DNA]</scope>
    <source>
        <strain evidence="2 3">BH-BN04-4</strain>
    </source>
</reference>
<evidence type="ECO:0008006" key="4">
    <source>
        <dbReference type="Google" id="ProtNLM"/>
    </source>
</evidence>
<dbReference type="InterPro" id="IPR052896">
    <property type="entry name" value="GGT-like_enzyme"/>
</dbReference>
<dbReference type="Pfam" id="PF01019">
    <property type="entry name" value="G_glu_transpept"/>
    <property type="match status" value="1"/>
</dbReference>
<dbReference type="Proteomes" id="UP000027190">
    <property type="component" value="Unassembled WGS sequence"/>
</dbReference>
<evidence type="ECO:0000313" key="2">
    <source>
        <dbReference type="EMBL" id="KCZ54576.1"/>
    </source>
</evidence>
<dbReference type="InterPro" id="IPR043138">
    <property type="entry name" value="GGT_lsub"/>
</dbReference>
<dbReference type="STRING" id="1280947.HY30_09830"/>
<dbReference type="PANTHER" id="PTHR43881">
    <property type="entry name" value="GAMMA-GLUTAMYLTRANSPEPTIDASE (AFU_ORTHOLOGUE AFUA_4G13580)"/>
    <property type="match status" value="1"/>
</dbReference>
<evidence type="ECO:0000256" key="1">
    <source>
        <dbReference type="SAM" id="SignalP"/>
    </source>
</evidence>
<dbReference type="AlphaFoldDB" id="A0A062U2N0"/>
<comment type="caution">
    <text evidence="2">The sequence shown here is derived from an EMBL/GenBank/DDBJ whole genome shotgun (WGS) entry which is preliminary data.</text>
</comment>
<feature type="chain" id="PRO_5001614726" description="Gamma-glutamyltransferase" evidence="1">
    <location>
        <begin position="31"/>
        <end position="592"/>
    </location>
</feature>
<sequence length="592" mass="62960">MHRRTFLSSLSALGPLALGASSLFSGRASATPLVDRPDIRAGDRLAGASFASRSTVWGTKGAAATSHPRATLVAIDILKRGGSAVDAAIAANASLGFLEPTANGIGGDAFCMLWDPKAGKVVGLNGSGRSPAALSLETVREQSPKGRIPSLGALSVSVPGAVDAWWTLHQRYGLLPWKDLMAPAADLAEQGMPIPLMIAARMRSDMARIVKPESNVEEIDNIRKVYMTRGRTPNEGEVVRNPDLARTLRMIGEGGRDAYYDGPIADTIEVYFKRIGGWMTRADLAAQHAKWVEPNHVDYRDGVSVYGLPPNSQGPTTLQMLSILKNFDMAELGLVSAKSIHLQAEAKRLAFEDRAKWFADPDFAEIPIEHLLSDEYGQQRAALINPGKVMERAFPGDAPHKGGTTYLSVSDANGMMVSLIQSNFAGMGSGLMPDGLGFSFQNRGSGFSLQDGSPNIYAPGKRPFHTIIPGFALKDGAPWLSFGVMGGGMQPQGQTQIITNMVDYGLGLQAAGDCPRWRHDGSSEPTGVYKPGVGELRLENGIPDATKAELAAMGWTVGGTDAGFGGYQATMKTEEAYGAASEMRKDGLALAI</sequence>
<dbReference type="InterPro" id="IPR043137">
    <property type="entry name" value="GGT_ssub_C"/>
</dbReference>
<keyword evidence="1" id="KW-0732">Signal</keyword>
<proteinExistence type="predicted"/>
<dbReference type="SUPFAM" id="SSF56235">
    <property type="entry name" value="N-terminal nucleophile aminohydrolases (Ntn hydrolases)"/>
    <property type="match status" value="1"/>
</dbReference>
<dbReference type="RefSeq" id="WP_034743735.1">
    <property type="nucleotide sequence ID" value="NZ_AWFG01000074.1"/>
</dbReference>